<sequence>EHRVHHKGVHPVGLRQGPRADAEVLLQAEGDDQLPVREAGAVAPLPRRACAAPLPERRGAVHRLQALRGGVSGDVYRHRGRAARGRVAPHHALRHRHDQVHLLRLLPGSLPGGRDRDGAELRIFGRDARGAVLRQAEAARQRRSLGDGATGEHRGGCAVPL</sequence>
<keyword evidence="2" id="KW-0830">Ubiquinone</keyword>
<name>A0A6J4T5K6_9SPHN</name>
<reference evidence="2" key="1">
    <citation type="submission" date="2020-02" db="EMBL/GenBank/DDBJ databases">
        <authorList>
            <person name="Meier V. D."/>
        </authorList>
    </citation>
    <scope>NUCLEOTIDE SEQUENCE</scope>
    <source>
        <strain evidence="2">AVDCRST_MAG39</strain>
    </source>
</reference>
<feature type="region of interest" description="Disordered" evidence="1">
    <location>
        <begin position="139"/>
        <end position="161"/>
    </location>
</feature>
<feature type="non-terminal residue" evidence="2">
    <location>
        <position position="161"/>
    </location>
</feature>
<evidence type="ECO:0000256" key="1">
    <source>
        <dbReference type="SAM" id="MobiDB-lite"/>
    </source>
</evidence>
<accession>A0A6J4T5K6</accession>
<dbReference type="EC" id="1.6.5.3" evidence="2"/>
<feature type="non-terminal residue" evidence="2">
    <location>
        <position position="1"/>
    </location>
</feature>
<protein>
    <submittedName>
        <fullName evidence="2">NADH-ubiquinone oxidoreductase chain I</fullName>
        <ecNumber evidence="2">1.6.5.3</ecNumber>
    </submittedName>
</protein>
<organism evidence="2">
    <name type="scientific">uncultured Sphingomonadaceae bacterium</name>
    <dbReference type="NCBI Taxonomy" id="169976"/>
    <lineage>
        <taxon>Bacteria</taxon>
        <taxon>Pseudomonadati</taxon>
        <taxon>Pseudomonadota</taxon>
        <taxon>Alphaproteobacteria</taxon>
        <taxon>Sphingomonadales</taxon>
        <taxon>Sphingomonadaceae</taxon>
        <taxon>environmental samples</taxon>
    </lineage>
</organism>
<evidence type="ECO:0000313" key="2">
    <source>
        <dbReference type="EMBL" id="CAA9514076.1"/>
    </source>
</evidence>
<proteinExistence type="predicted"/>
<dbReference type="EMBL" id="CADCVW010000090">
    <property type="protein sequence ID" value="CAA9514076.1"/>
    <property type="molecule type" value="Genomic_DNA"/>
</dbReference>
<gene>
    <name evidence="2" type="ORF">AVDCRST_MAG39-2247</name>
</gene>
<keyword evidence="2" id="KW-0560">Oxidoreductase</keyword>
<dbReference type="AlphaFoldDB" id="A0A6J4T5K6"/>
<dbReference type="GO" id="GO:0016491">
    <property type="term" value="F:oxidoreductase activity"/>
    <property type="evidence" value="ECO:0007669"/>
    <property type="project" value="UniProtKB-KW"/>
</dbReference>